<gene>
    <name evidence="1" type="primary">fliE</name>
    <name evidence="1" type="ORF">BUCINSTRO3249_0044</name>
</gene>
<evidence type="ECO:0000313" key="2">
    <source>
        <dbReference type="Proteomes" id="UP000271849"/>
    </source>
</evidence>
<dbReference type="RefSeq" id="WP_158348912.1">
    <property type="nucleotide sequence ID" value="NZ_LR025085.1"/>
</dbReference>
<evidence type="ECO:0000313" key="1">
    <source>
        <dbReference type="EMBL" id="VAX76257.1"/>
    </source>
</evidence>
<sequence length="98" mass="11936">MKINYNHPKTTTSNKIINLYNKNQNKKSYKIWNNFLQISYKIKKIKEKEKNNIQKKNFFLKKNNTTSKIKNKKEIIKIFMQAQNKLLSIYEEIMHIQV</sequence>
<name>A0A3B1E7M7_9GAMM</name>
<organism evidence="1 2">
    <name type="scientific">Buchnera aphidicola</name>
    <name type="common">Cinara strobi</name>
    <dbReference type="NCBI Taxonomy" id="1921549"/>
    <lineage>
        <taxon>Bacteria</taxon>
        <taxon>Pseudomonadati</taxon>
        <taxon>Pseudomonadota</taxon>
        <taxon>Gammaproteobacteria</taxon>
        <taxon>Enterobacterales</taxon>
        <taxon>Erwiniaceae</taxon>
        <taxon>Buchnera</taxon>
    </lineage>
</organism>
<protein>
    <submittedName>
        <fullName evidence="1">Flagellar hook-basal body complex protein FliE</fullName>
    </submittedName>
</protein>
<keyword evidence="1" id="KW-0969">Cilium</keyword>
<reference evidence="2" key="1">
    <citation type="submission" date="2018-09" db="EMBL/GenBank/DDBJ databases">
        <authorList>
            <person name="Manzano-Marin A."/>
            <person name="Manzano-Marin A."/>
        </authorList>
    </citation>
    <scope>NUCLEOTIDE SEQUENCE [LARGE SCALE GENOMIC DNA]</scope>
    <source>
        <strain evidence="2">BuCistrobi</strain>
    </source>
</reference>
<keyword evidence="1" id="KW-0966">Cell projection</keyword>
<accession>A0A3B1E7M7</accession>
<dbReference type="AlphaFoldDB" id="A0A3B1E7M7"/>
<dbReference type="EMBL" id="LR025085">
    <property type="protein sequence ID" value="VAX76257.1"/>
    <property type="molecule type" value="Genomic_DNA"/>
</dbReference>
<dbReference type="Proteomes" id="UP000271849">
    <property type="component" value="Chromosome"/>
</dbReference>
<proteinExistence type="predicted"/>
<keyword evidence="1" id="KW-0282">Flagellum</keyword>
<dbReference type="STRING" id="1921549.GCA_900128825_00044"/>